<protein>
    <submittedName>
        <fullName evidence="6">Cystathionine gamma-synthase</fullName>
        <ecNumber evidence="6">2.5.1.48</ecNumber>
    </submittedName>
</protein>
<accession>A0A0D2MAU9</accession>
<evidence type="ECO:0000256" key="5">
    <source>
        <dbReference type="RuleBase" id="RU362118"/>
    </source>
</evidence>
<comment type="similarity">
    <text evidence="2 5">Belongs to the trans-sulfuration enzymes family.</text>
</comment>
<dbReference type="AlphaFoldDB" id="A0A0D2MAU9"/>
<dbReference type="EMBL" id="KK101567">
    <property type="protein sequence ID" value="KIZ00400.1"/>
    <property type="molecule type" value="Genomic_DNA"/>
</dbReference>
<dbReference type="GO" id="GO:0003962">
    <property type="term" value="F:cystathionine gamma-synthase activity"/>
    <property type="evidence" value="ECO:0007669"/>
    <property type="project" value="UniProtKB-EC"/>
</dbReference>
<name>A0A0D2MAU9_9CHLO</name>
<evidence type="ECO:0000313" key="7">
    <source>
        <dbReference type="Proteomes" id="UP000054498"/>
    </source>
</evidence>
<comment type="cofactor">
    <cofactor evidence="1 5">
        <name>pyridoxal 5'-phosphate</name>
        <dbReference type="ChEBI" id="CHEBI:597326"/>
    </cofactor>
</comment>
<dbReference type="Pfam" id="PF01053">
    <property type="entry name" value="Cys_Met_Meta_PP"/>
    <property type="match status" value="1"/>
</dbReference>
<dbReference type="PANTHER" id="PTHR11808">
    <property type="entry name" value="TRANS-SULFURATION ENZYME FAMILY MEMBER"/>
    <property type="match status" value="1"/>
</dbReference>
<dbReference type="STRING" id="145388.A0A0D2MAU9"/>
<evidence type="ECO:0000256" key="2">
    <source>
        <dbReference type="ARBA" id="ARBA00009077"/>
    </source>
</evidence>
<dbReference type="OrthoDB" id="3512640at2759"/>
<evidence type="ECO:0000256" key="3">
    <source>
        <dbReference type="ARBA" id="ARBA00022898"/>
    </source>
</evidence>
<dbReference type="KEGG" id="mng:MNEG_7562"/>
<keyword evidence="6" id="KW-0808">Transferase</keyword>
<dbReference type="GeneID" id="25740438"/>
<evidence type="ECO:0000256" key="4">
    <source>
        <dbReference type="PIRSR" id="PIRSR001434-2"/>
    </source>
</evidence>
<dbReference type="GO" id="GO:0005737">
    <property type="term" value="C:cytoplasm"/>
    <property type="evidence" value="ECO:0007669"/>
    <property type="project" value="TreeGrafter"/>
</dbReference>
<dbReference type="PROSITE" id="PS00868">
    <property type="entry name" value="CYS_MET_METAB_PP"/>
    <property type="match status" value="1"/>
</dbReference>
<feature type="modified residue" description="N6-(pyridoxal phosphate)lysine" evidence="4">
    <location>
        <position position="186"/>
    </location>
</feature>
<keyword evidence="3 4" id="KW-0663">Pyridoxal phosphate</keyword>
<organism evidence="6 7">
    <name type="scientific">Monoraphidium neglectum</name>
    <dbReference type="NCBI Taxonomy" id="145388"/>
    <lineage>
        <taxon>Eukaryota</taxon>
        <taxon>Viridiplantae</taxon>
        <taxon>Chlorophyta</taxon>
        <taxon>core chlorophytes</taxon>
        <taxon>Chlorophyceae</taxon>
        <taxon>CS clade</taxon>
        <taxon>Sphaeropleales</taxon>
        <taxon>Selenastraceae</taxon>
        <taxon>Monoraphidium</taxon>
    </lineage>
</organism>
<dbReference type="GO" id="GO:0030170">
    <property type="term" value="F:pyridoxal phosphate binding"/>
    <property type="evidence" value="ECO:0007669"/>
    <property type="project" value="InterPro"/>
</dbReference>
<dbReference type="SUPFAM" id="SSF53383">
    <property type="entry name" value="PLP-dependent transferases"/>
    <property type="match status" value="1"/>
</dbReference>
<dbReference type="PIRSF" id="PIRSF001434">
    <property type="entry name" value="CGS"/>
    <property type="match status" value="1"/>
</dbReference>
<dbReference type="Gene3D" id="3.40.640.10">
    <property type="entry name" value="Type I PLP-dependent aspartate aminotransferase-like (Major domain)"/>
    <property type="match status" value="1"/>
</dbReference>
<dbReference type="Proteomes" id="UP000054498">
    <property type="component" value="Unassembled WGS sequence"/>
</dbReference>
<dbReference type="InterPro" id="IPR015424">
    <property type="entry name" value="PyrdxlP-dep_Trfase"/>
</dbReference>
<reference evidence="6 7" key="1">
    <citation type="journal article" date="2013" name="BMC Genomics">
        <title>Reconstruction of the lipid metabolism for the microalga Monoraphidium neglectum from its genome sequence reveals characteristics suitable for biofuel production.</title>
        <authorList>
            <person name="Bogen C."/>
            <person name="Al-Dilaimi A."/>
            <person name="Albersmeier A."/>
            <person name="Wichmann J."/>
            <person name="Grundmann M."/>
            <person name="Rupp O."/>
            <person name="Lauersen K.J."/>
            <person name="Blifernez-Klassen O."/>
            <person name="Kalinowski J."/>
            <person name="Goesmann A."/>
            <person name="Mussgnug J.H."/>
            <person name="Kruse O."/>
        </authorList>
    </citation>
    <scope>NUCLEOTIDE SEQUENCE [LARGE SCALE GENOMIC DNA]</scope>
    <source>
        <strain evidence="6 7">SAG 48.87</strain>
    </source>
</reference>
<dbReference type="InterPro" id="IPR015421">
    <property type="entry name" value="PyrdxlP-dep_Trfase_major"/>
</dbReference>
<sequence>MRFQAAEPMSDLLPPTLQFEGTEEGYDNVRYTRCNNNPSQTAVAAHLAALEGTEAALPVASGMAAISSTLLALLEPGAHILIVRGPYGGTHDLVASLLKKWGVTSSAVSPEDGPEQWEALLQPGKTRLFYAEAISNPLCEVYDLAGIAKFAREHKLLSVIDATFASPVNLQPAKLGFDITLHSATKYLNGHSDLIAGVVLGGQELIETIRVTANVLGPAIDPHSCFLLSRGLRTLGLRVEQQNRNALALAQFLSEAGPKVAAVHYPGLKSSKHHKRAAELFTNGGCGGVFSFELAGGVDAAEAFLKRLQLPLVAPSLGGVESLVTRPATTSHAGLTAKERAAAGISDGLIRVAVGVEATGDLLDDFSQALAAVPGAA</sequence>
<dbReference type="Gene3D" id="3.90.1150.10">
    <property type="entry name" value="Aspartate Aminotransferase, domain 1"/>
    <property type="match status" value="1"/>
</dbReference>
<dbReference type="EC" id="2.5.1.48" evidence="6"/>
<dbReference type="InterPro" id="IPR054542">
    <property type="entry name" value="Cys_met_metab_PP"/>
</dbReference>
<dbReference type="FunFam" id="3.40.640.10:FF:000046">
    <property type="entry name" value="Cystathionine gamma-lyase"/>
    <property type="match status" value="1"/>
</dbReference>
<keyword evidence="7" id="KW-1185">Reference proteome</keyword>
<dbReference type="GO" id="GO:0019346">
    <property type="term" value="P:transsulfuration"/>
    <property type="evidence" value="ECO:0007669"/>
    <property type="project" value="InterPro"/>
</dbReference>
<dbReference type="CDD" id="cd00614">
    <property type="entry name" value="CGS_like"/>
    <property type="match status" value="1"/>
</dbReference>
<dbReference type="RefSeq" id="XP_013899419.1">
    <property type="nucleotide sequence ID" value="XM_014043965.1"/>
</dbReference>
<gene>
    <name evidence="6" type="ORF">MNEG_7562</name>
</gene>
<evidence type="ECO:0000313" key="6">
    <source>
        <dbReference type="EMBL" id="KIZ00400.1"/>
    </source>
</evidence>
<dbReference type="GO" id="GO:0016846">
    <property type="term" value="F:carbon-sulfur lyase activity"/>
    <property type="evidence" value="ECO:0007669"/>
    <property type="project" value="TreeGrafter"/>
</dbReference>
<evidence type="ECO:0000256" key="1">
    <source>
        <dbReference type="ARBA" id="ARBA00001933"/>
    </source>
</evidence>
<dbReference type="InterPro" id="IPR015422">
    <property type="entry name" value="PyrdxlP-dep_Trfase_small"/>
</dbReference>
<dbReference type="InterPro" id="IPR000277">
    <property type="entry name" value="Cys/Met-Metab_PyrdxlP-dep_enz"/>
</dbReference>
<proteinExistence type="inferred from homology"/>